<feature type="transmembrane region" description="Helical" evidence="1">
    <location>
        <begin position="51"/>
        <end position="73"/>
    </location>
</feature>
<dbReference type="Proteomes" id="UP000577707">
    <property type="component" value="Unassembled WGS sequence"/>
</dbReference>
<keyword evidence="1" id="KW-0472">Membrane</keyword>
<feature type="transmembrane region" description="Helical" evidence="1">
    <location>
        <begin position="114"/>
        <end position="135"/>
    </location>
</feature>
<organism evidence="2 3">
    <name type="scientific">Nocardioides albus</name>
    <dbReference type="NCBI Taxonomy" id="1841"/>
    <lineage>
        <taxon>Bacteria</taxon>
        <taxon>Bacillati</taxon>
        <taxon>Actinomycetota</taxon>
        <taxon>Actinomycetes</taxon>
        <taxon>Propionibacteriales</taxon>
        <taxon>Nocardioidaceae</taxon>
        <taxon>Nocardioides</taxon>
    </lineage>
</organism>
<sequence>MKIELSPPRTATSALTFAGALLRCYVAVLLVGAPLAALLLTPGLLRSRVALVPGITSLGITAFLVLSFLLIAVAPRISARVAPGAGWRPTLVRKVGPALRRELPRQWWGRAGEALLIFVASQLTGGFIAWMMPYIWADPASPEDQVIWVLHYPNYATQAISMYLVICLAAAWFGTRLRQLAIGIDFEDNGQPVS</sequence>
<keyword evidence="1" id="KW-1133">Transmembrane helix</keyword>
<gene>
    <name evidence="2" type="ORF">FHS12_001591</name>
</gene>
<evidence type="ECO:0000313" key="2">
    <source>
        <dbReference type="EMBL" id="MBB3088650.1"/>
    </source>
</evidence>
<keyword evidence="1" id="KW-0812">Transmembrane</keyword>
<comment type="caution">
    <text evidence="2">The sequence shown here is derived from an EMBL/GenBank/DDBJ whole genome shotgun (WGS) entry which is preliminary data.</text>
</comment>
<accession>A0A7W5A386</accession>
<feature type="transmembrane region" description="Helical" evidence="1">
    <location>
        <begin position="155"/>
        <end position="174"/>
    </location>
</feature>
<dbReference type="RefSeq" id="WP_183543937.1">
    <property type="nucleotide sequence ID" value="NZ_BMQT01000003.1"/>
</dbReference>
<dbReference type="AlphaFoldDB" id="A0A7W5A386"/>
<keyword evidence="3" id="KW-1185">Reference proteome</keyword>
<reference evidence="2 3" key="1">
    <citation type="submission" date="2020-08" db="EMBL/GenBank/DDBJ databases">
        <title>Genomic Encyclopedia of Type Strains, Phase III (KMG-III): the genomes of soil and plant-associated and newly described type strains.</title>
        <authorList>
            <person name="Whitman W."/>
        </authorList>
    </citation>
    <scope>NUCLEOTIDE SEQUENCE [LARGE SCALE GENOMIC DNA]</scope>
    <source>
        <strain evidence="2 3">CECT 3302</strain>
    </source>
</reference>
<feature type="transmembrane region" description="Helical" evidence="1">
    <location>
        <begin position="20"/>
        <end position="45"/>
    </location>
</feature>
<evidence type="ECO:0000256" key="1">
    <source>
        <dbReference type="SAM" id="Phobius"/>
    </source>
</evidence>
<dbReference type="EMBL" id="JACHXG010000003">
    <property type="protein sequence ID" value="MBB3088650.1"/>
    <property type="molecule type" value="Genomic_DNA"/>
</dbReference>
<proteinExistence type="predicted"/>
<name>A0A7W5A386_9ACTN</name>
<evidence type="ECO:0000313" key="3">
    <source>
        <dbReference type="Proteomes" id="UP000577707"/>
    </source>
</evidence>
<protein>
    <submittedName>
        <fullName evidence="2">Uncharacterized protein</fullName>
    </submittedName>
</protein>